<dbReference type="RefSeq" id="WP_289402643.1">
    <property type="nucleotide sequence ID" value="NZ_JAQIBC010000015.1"/>
</dbReference>
<keyword evidence="1" id="KW-0812">Transmembrane</keyword>
<proteinExistence type="predicted"/>
<dbReference type="Proteomes" id="UP001169066">
    <property type="component" value="Unassembled WGS sequence"/>
</dbReference>
<evidence type="ECO:0000313" key="3">
    <source>
        <dbReference type="Proteomes" id="UP001169066"/>
    </source>
</evidence>
<accession>A0ABT7QUJ7</accession>
<sequence>MGMIKCKECKSEISNKAKTCPQCGAPVPQKTSFLTWIFLISIIAIFLIVTSGPNNKSSMVSSSENKEFAWVEKGKYLVRSKLKDSDSAKFRDIYFNKNKDQVPVACGEVNSKNGLGAFAGYERFISAGSIEFTWLESEVSDFGNIWNKLCVATK</sequence>
<keyword evidence="1" id="KW-0472">Membrane</keyword>
<gene>
    <name evidence="2" type="ORF">PF327_11210</name>
</gene>
<reference evidence="2" key="1">
    <citation type="submission" date="2023-01" db="EMBL/GenBank/DDBJ databases">
        <title>Sulfurovum sp. XTW-4 genome assembly.</title>
        <authorList>
            <person name="Wang J."/>
        </authorList>
    </citation>
    <scope>NUCLEOTIDE SEQUENCE</scope>
    <source>
        <strain evidence="2">XTW-4</strain>
    </source>
</reference>
<dbReference type="EMBL" id="JAQIBC010000015">
    <property type="protein sequence ID" value="MDM5264763.1"/>
    <property type="molecule type" value="Genomic_DNA"/>
</dbReference>
<comment type="caution">
    <text evidence="2">The sequence shown here is derived from an EMBL/GenBank/DDBJ whole genome shotgun (WGS) entry which is preliminary data.</text>
</comment>
<keyword evidence="1" id="KW-1133">Transmembrane helix</keyword>
<feature type="transmembrane region" description="Helical" evidence="1">
    <location>
        <begin position="33"/>
        <end position="52"/>
    </location>
</feature>
<protein>
    <submittedName>
        <fullName evidence="2">Zinc ribbon domain-containing protein</fullName>
    </submittedName>
</protein>
<name>A0ABT7QUJ7_9BACT</name>
<keyword evidence="3" id="KW-1185">Reference proteome</keyword>
<evidence type="ECO:0000256" key="1">
    <source>
        <dbReference type="SAM" id="Phobius"/>
    </source>
</evidence>
<organism evidence="2 3">
    <name type="scientific">Sulfurovum xiamenensis</name>
    <dbReference type="NCBI Taxonomy" id="3019066"/>
    <lineage>
        <taxon>Bacteria</taxon>
        <taxon>Pseudomonadati</taxon>
        <taxon>Campylobacterota</taxon>
        <taxon>Epsilonproteobacteria</taxon>
        <taxon>Campylobacterales</taxon>
        <taxon>Sulfurovaceae</taxon>
        <taxon>Sulfurovum</taxon>
    </lineage>
</organism>
<evidence type="ECO:0000313" key="2">
    <source>
        <dbReference type="EMBL" id="MDM5264763.1"/>
    </source>
</evidence>